<evidence type="ECO:0000313" key="2">
    <source>
        <dbReference type="EMBL" id="KAG6700732.1"/>
    </source>
</evidence>
<keyword evidence="1" id="KW-0472">Membrane</keyword>
<keyword evidence="1" id="KW-0812">Transmembrane</keyword>
<organism evidence="2 3">
    <name type="scientific">Carya illinoinensis</name>
    <name type="common">Pecan</name>
    <dbReference type="NCBI Taxonomy" id="32201"/>
    <lineage>
        <taxon>Eukaryota</taxon>
        <taxon>Viridiplantae</taxon>
        <taxon>Streptophyta</taxon>
        <taxon>Embryophyta</taxon>
        <taxon>Tracheophyta</taxon>
        <taxon>Spermatophyta</taxon>
        <taxon>Magnoliopsida</taxon>
        <taxon>eudicotyledons</taxon>
        <taxon>Gunneridae</taxon>
        <taxon>Pentapetalae</taxon>
        <taxon>rosids</taxon>
        <taxon>fabids</taxon>
        <taxon>Fagales</taxon>
        <taxon>Juglandaceae</taxon>
        <taxon>Carya</taxon>
    </lineage>
</organism>
<evidence type="ECO:0000313" key="3">
    <source>
        <dbReference type="Proteomes" id="UP000811246"/>
    </source>
</evidence>
<reference evidence="2" key="1">
    <citation type="submission" date="2021-01" db="EMBL/GenBank/DDBJ databases">
        <authorList>
            <person name="Lovell J.T."/>
            <person name="Bentley N."/>
            <person name="Bhattarai G."/>
            <person name="Jenkins J.W."/>
            <person name="Sreedasyam A."/>
            <person name="Alarcon Y."/>
            <person name="Bock C."/>
            <person name="Boston L."/>
            <person name="Carlson J."/>
            <person name="Cervantes K."/>
            <person name="Clermont K."/>
            <person name="Krom N."/>
            <person name="Kubenka K."/>
            <person name="Mamidi S."/>
            <person name="Mattison C."/>
            <person name="Monteros M."/>
            <person name="Pisani C."/>
            <person name="Plott C."/>
            <person name="Rajasekar S."/>
            <person name="Rhein H.S."/>
            <person name="Rohla C."/>
            <person name="Song M."/>
            <person name="Hilaire R.S."/>
            <person name="Shu S."/>
            <person name="Wells L."/>
            <person name="Wang X."/>
            <person name="Webber J."/>
            <person name="Heerema R.J."/>
            <person name="Klein P."/>
            <person name="Conner P."/>
            <person name="Grauke L."/>
            <person name="Grimwood J."/>
            <person name="Schmutz J."/>
            <person name="Randall J.J."/>
        </authorList>
    </citation>
    <scope>NUCLEOTIDE SEQUENCE</scope>
    <source>
        <tissue evidence="2">Leaf</tissue>
    </source>
</reference>
<sequence>MVGSNLDPPFIDRCCIYKIPTFLHRLNEKAYTPEVISIGPFHHGQKSLESMEKLEVKYFKRFLQQIHFNMEILVNKIQLLEEEVRGCYAKTFNDLTSDDFVKLILVDGCFLIEFFNSLHCEGFEEVICENRTLLNPTSFATMMTDFKLLENQLPLFVLQKLSKHAYAPNEFPQNLETDARHFVNLARVFLLPSPRKPVQPDENESNDLRSANHLYPAMSSSKCLLYLKFIKGTFEIPCMTLYDSMETIYRNIIAFEQCHYPYDPQFTNYIGLLNFLINTPKDVDLLTGKKKIIINWLGSSDAVASFVNNLDTNVVYDGSKSNYRGLFQDLNAFFEDPKHTWKATLKRDYFSTPWGIASTAAAVILLLLTLGQFICSIIQVVKM</sequence>
<accession>A0A922JCA4</accession>
<dbReference type="InterPro" id="IPR004158">
    <property type="entry name" value="DUF247_pln"/>
</dbReference>
<protein>
    <submittedName>
        <fullName evidence="2">Uncharacterized protein</fullName>
    </submittedName>
</protein>
<dbReference type="AlphaFoldDB" id="A0A922JCA4"/>
<dbReference type="Pfam" id="PF03140">
    <property type="entry name" value="DUF247"/>
    <property type="match status" value="1"/>
</dbReference>
<gene>
    <name evidence="2" type="ORF">I3842_08G127300</name>
</gene>
<keyword evidence="1" id="KW-1133">Transmembrane helix</keyword>
<evidence type="ECO:0000256" key="1">
    <source>
        <dbReference type="SAM" id="Phobius"/>
    </source>
</evidence>
<comment type="caution">
    <text evidence="2">The sequence shown here is derived from an EMBL/GenBank/DDBJ whole genome shotgun (WGS) entry which is preliminary data.</text>
</comment>
<feature type="transmembrane region" description="Helical" evidence="1">
    <location>
        <begin position="354"/>
        <end position="381"/>
    </location>
</feature>
<proteinExistence type="predicted"/>
<dbReference type="EMBL" id="CM031832">
    <property type="protein sequence ID" value="KAG6700732.1"/>
    <property type="molecule type" value="Genomic_DNA"/>
</dbReference>
<name>A0A922JCA4_CARIL</name>
<dbReference type="PANTHER" id="PTHR31170">
    <property type="entry name" value="BNAC04G53230D PROTEIN"/>
    <property type="match status" value="1"/>
</dbReference>
<dbReference type="PANTHER" id="PTHR31170:SF23">
    <property type="match status" value="1"/>
</dbReference>
<dbReference type="Proteomes" id="UP000811246">
    <property type="component" value="Chromosome 8"/>
</dbReference>